<comment type="caution">
    <text evidence="2">The sequence shown here is derived from an EMBL/GenBank/DDBJ whole genome shotgun (WGS) entry which is preliminary data.</text>
</comment>
<dbReference type="EMBL" id="JAKZFC010000002">
    <property type="protein sequence ID" value="MCH7321801.1"/>
    <property type="molecule type" value="Genomic_DNA"/>
</dbReference>
<evidence type="ECO:0000313" key="2">
    <source>
        <dbReference type="EMBL" id="MCH7321801.1"/>
    </source>
</evidence>
<feature type="transmembrane region" description="Helical" evidence="1">
    <location>
        <begin position="33"/>
        <end position="50"/>
    </location>
</feature>
<organism evidence="2 3">
    <name type="scientific">Solibacillus palustris</name>
    <dbReference type="NCBI Taxonomy" id="2908203"/>
    <lineage>
        <taxon>Bacteria</taxon>
        <taxon>Bacillati</taxon>
        <taxon>Bacillota</taxon>
        <taxon>Bacilli</taxon>
        <taxon>Bacillales</taxon>
        <taxon>Caryophanaceae</taxon>
        <taxon>Solibacillus</taxon>
    </lineage>
</organism>
<keyword evidence="1" id="KW-0472">Membrane</keyword>
<evidence type="ECO:0000256" key="1">
    <source>
        <dbReference type="SAM" id="Phobius"/>
    </source>
</evidence>
<keyword evidence="1" id="KW-1133">Transmembrane helix</keyword>
<reference evidence="2 3" key="1">
    <citation type="submission" date="2022-03" db="EMBL/GenBank/DDBJ databases">
        <authorList>
            <person name="Jo J.-H."/>
            <person name="Im W.-T."/>
        </authorList>
    </citation>
    <scope>NUCLEOTIDE SEQUENCE [LARGE SCALE GENOMIC DNA]</scope>
    <source>
        <strain evidence="2 3">MA9</strain>
    </source>
</reference>
<dbReference type="RefSeq" id="WP_241368854.1">
    <property type="nucleotide sequence ID" value="NZ_JAKZFC010000002.1"/>
</dbReference>
<protein>
    <recommendedName>
        <fullName evidence="4">Holin</fullName>
    </recommendedName>
</protein>
<keyword evidence="1" id="KW-0812">Transmembrane</keyword>
<gene>
    <name evidence="2" type="ORF">LZ480_07825</name>
</gene>
<sequence length="88" mass="9297">MDLTTLFIIALTIVGLITALVQVLKTTLNLTKRYIPIVSLAVGILFGVLLQPLTVYSIYTMAVAGFIGGLAASGAFDLVKVTKGVDQK</sequence>
<dbReference type="Proteomes" id="UP001316087">
    <property type="component" value="Unassembled WGS sequence"/>
</dbReference>
<evidence type="ECO:0008006" key="4">
    <source>
        <dbReference type="Google" id="ProtNLM"/>
    </source>
</evidence>
<accession>A0ABS9UBS7</accession>
<feature type="transmembrane region" description="Helical" evidence="1">
    <location>
        <begin position="6"/>
        <end position="24"/>
    </location>
</feature>
<name>A0ABS9UBS7_9BACL</name>
<proteinExistence type="predicted"/>
<evidence type="ECO:0000313" key="3">
    <source>
        <dbReference type="Proteomes" id="UP001316087"/>
    </source>
</evidence>
<feature type="transmembrane region" description="Helical" evidence="1">
    <location>
        <begin position="56"/>
        <end position="79"/>
    </location>
</feature>
<keyword evidence="3" id="KW-1185">Reference proteome</keyword>